<name>A0ACB8BV23_9AGAM</name>
<reference evidence="1" key="1">
    <citation type="journal article" date="2021" name="New Phytol.">
        <title>Evolutionary innovations through gain and loss of genes in the ectomycorrhizal Boletales.</title>
        <authorList>
            <person name="Wu G."/>
            <person name="Miyauchi S."/>
            <person name="Morin E."/>
            <person name="Kuo A."/>
            <person name="Drula E."/>
            <person name="Varga T."/>
            <person name="Kohler A."/>
            <person name="Feng B."/>
            <person name="Cao Y."/>
            <person name="Lipzen A."/>
            <person name="Daum C."/>
            <person name="Hundley H."/>
            <person name="Pangilinan J."/>
            <person name="Johnson J."/>
            <person name="Barry K."/>
            <person name="LaButti K."/>
            <person name="Ng V."/>
            <person name="Ahrendt S."/>
            <person name="Min B."/>
            <person name="Choi I.G."/>
            <person name="Park H."/>
            <person name="Plett J.M."/>
            <person name="Magnuson J."/>
            <person name="Spatafora J.W."/>
            <person name="Nagy L.G."/>
            <person name="Henrissat B."/>
            <person name="Grigoriev I.V."/>
            <person name="Yang Z.L."/>
            <person name="Xu J."/>
            <person name="Martin F.M."/>
        </authorList>
    </citation>
    <scope>NUCLEOTIDE SEQUENCE</scope>
    <source>
        <strain evidence="1">KUC20120723A-06</strain>
    </source>
</reference>
<gene>
    <name evidence="1" type="ORF">BV22DRAFT_1030031</name>
</gene>
<proteinExistence type="predicted"/>
<comment type="caution">
    <text evidence="1">The sequence shown here is derived from an EMBL/GenBank/DDBJ whole genome shotgun (WGS) entry which is preliminary data.</text>
</comment>
<sequence>MTHANDAGIAILGAGLYAKEAHIPALANIGTIALPVKAVYSRSEKSARELADEATRVLHLTPDVYHDADSSANLDVLLSRPDIVAVNIVLPIGLQPSFILKAFASGKHVFSAKPIAPDVAESVRLISVYNADYKPKGLVWRIAENFETEPGYLLAGRLIREGKIGKVTFFNLRAVNYMDQDSKWYKTPWRTIPDYQGGFLLDGGVHSTSALRVILPSRITKLSSFASLNKKYLPPQDTINVIAKAEDGSHGIFEMTFAAPAPSLSKGNGTVITGTDGWLSIEQGKAVDTNTGKEVSVLRITVKTITKVNGKPGPEKEEIIEVPVRGVEAEWEGFFAAILRNEDDGLSSPEGALEDVAFIQAALNSEGNLIDLQKLVRDARL</sequence>
<evidence type="ECO:0000313" key="2">
    <source>
        <dbReference type="Proteomes" id="UP000790709"/>
    </source>
</evidence>
<protein>
    <submittedName>
        <fullName evidence="1">NAD(P)-binding protein</fullName>
    </submittedName>
</protein>
<keyword evidence="2" id="KW-1185">Reference proteome</keyword>
<organism evidence="1 2">
    <name type="scientific">Leucogyrophana mollusca</name>
    <dbReference type="NCBI Taxonomy" id="85980"/>
    <lineage>
        <taxon>Eukaryota</taxon>
        <taxon>Fungi</taxon>
        <taxon>Dikarya</taxon>
        <taxon>Basidiomycota</taxon>
        <taxon>Agaricomycotina</taxon>
        <taxon>Agaricomycetes</taxon>
        <taxon>Agaricomycetidae</taxon>
        <taxon>Boletales</taxon>
        <taxon>Boletales incertae sedis</taxon>
        <taxon>Leucogyrophana</taxon>
    </lineage>
</organism>
<dbReference type="Proteomes" id="UP000790709">
    <property type="component" value="Unassembled WGS sequence"/>
</dbReference>
<evidence type="ECO:0000313" key="1">
    <source>
        <dbReference type="EMBL" id="KAH7929000.1"/>
    </source>
</evidence>
<dbReference type="EMBL" id="MU266346">
    <property type="protein sequence ID" value="KAH7929000.1"/>
    <property type="molecule type" value="Genomic_DNA"/>
</dbReference>
<accession>A0ACB8BV23</accession>